<dbReference type="Proteomes" id="UP001172102">
    <property type="component" value="Unassembled WGS sequence"/>
</dbReference>
<feature type="chain" id="PRO_5041405670" description="RNase T2-like C-terminal domain-containing protein" evidence="1">
    <location>
        <begin position="20"/>
        <end position="163"/>
    </location>
</feature>
<organism evidence="3 4">
    <name type="scientific">Lasiosphaeris hirsuta</name>
    <dbReference type="NCBI Taxonomy" id="260670"/>
    <lineage>
        <taxon>Eukaryota</taxon>
        <taxon>Fungi</taxon>
        <taxon>Dikarya</taxon>
        <taxon>Ascomycota</taxon>
        <taxon>Pezizomycotina</taxon>
        <taxon>Sordariomycetes</taxon>
        <taxon>Sordariomycetidae</taxon>
        <taxon>Sordariales</taxon>
        <taxon>Lasiosphaeriaceae</taxon>
        <taxon>Lasiosphaeris</taxon>
    </lineage>
</organism>
<name>A0AA40AZM5_9PEZI</name>
<evidence type="ECO:0000313" key="3">
    <source>
        <dbReference type="EMBL" id="KAK0724876.1"/>
    </source>
</evidence>
<sequence length="163" mass="17733">MPSLTKMLKLSALSLLATAATPIAAVFNGTGELRTLWNAGDHADLGCLTDEGQWIAQDTECGAFEAVQVNDTALYTLTTAVGACRVRGSRFTCGEDNEAYNFGTWPENWPNGIPGVKVLRWGQYGLMASKNNGPPALTDSPKDIYFVSYSESGKYVWLTWKDL</sequence>
<evidence type="ECO:0000256" key="1">
    <source>
        <dbReference type="SAM" id="SignalP"/>
    </source>
</evidence>
<keyword evidence="1" id="KW-0732">Signal</keyword>
<accession>A0AA40AZM5</accession>
<feature type="signal peptide" evidence="1">
    <location>
        <begin position="1"/>
        <end position="19"/>
    </location>
</feature>
<feature type="domain" description="RNase T2-like C-terminal" evidence="2">
    <location>
        <begin position="28"/>
        <end position="103"/>
    </location>
</feature>
<proteinExistence type="predicted"/>
<dbReference type="EMBL" id="JAUKUA010000002">
    <property type="protein sequence ID" value="KAK0724876.1"/>
    <property type="molecule type" value="Genomic_DNA"/>
</dbReference>
<protein>
    <recommendedName>
        <fullName evidence="2">RNase T2-like C-terminal domain-containing protein</fullName>
    </recommendedName>
</protein>
<dbReference type="InterPro" id="IPR057328">
    <property type="entry name" value="RNaseT2L_C"/>
</dbReference>
<reference evidence="3" key="1">
    <citation type="submission" date="2023-06" db="EMBL/GenBank/DDBJ databases">
        <title>Genome-scale phylogeny and comparative genomics of the fungal order Sordariales.</title>
        <authorList>
            <consortium name="Lawrence Berkeley National Laboratory"/>
            <person name="Hensen N."/>
            <person name="Bonometti L."/>
            <person name="Westerberg I."/>
            <person name="Brannstrom I.O."/>
            <person name="Guillou S."/>
            <person name="Cros-Aarteil S."/>
            <person name="Calhoun S."/>
            <person name="Haridas S."/>
            <person name="Kuo A."/>
            <person name="Mondo S."/>
            <person name="Pangilinan J."/>
            <person name="Riley R."/>
            <person name="Labutti K."/>
            <person name="Andreopoulos B."/>
            <person name="Lipzen A."/>
            <person name="Chen C."/>
            <person name="Yanf M."/>
            <person name="Daum C."/>
            <person name="Ng V."/>
            <person name="Clum A."/>
            <person name="Steindorff A."/>
            <person name="Ohm R."/>
            <person name="Martin F."/>
            <person name="Silar P."/>
            <person name="Natvig D."/>
            <person name="Lalanne C."/>
            <person name="Gautier V."/>
            <person name="Ament-Velasquez S.L."/>
            <person name="Kruys A."/>
            <person name="Hutchinson M.I."/>
            <person name="Powell A.J."/>
            <person name="Barry K."/>
            <person name="Miller A.N."/>
            <person name="Grigoriev I.V."/>
            <person name="Debuchy R."/>
            <person name="Gladieux P."/>
            <person name="Thoren M.H."/>
            <person name="Johannesson H."/>
        </authorList>
    </citation>
    <scope>NUCLEOTIDE SEQUENCE</scope>
    <source>
        <strain evidence="3">SMH4607-1</strain>
    </source>
</reference>
<evidence type="ECO:0000313" key="4">
    <source>
        <dbReference type="Proteomes" id="UP001172102"/>
    </source>
</evidence>
<dbReference type="Pfam" id="PF25488">
    <property type="entry name" value="RNaseT2L_C"/>
    <property type="match status" value="1"/>
</dbReference>
<comment type="caution">
    <text evidence="3">The sequence shown here is derived from an EMBL/GenBank/DDBJ whole genome shotgun (WGS) entry which is preliminary data.</text>
</comment>
<gene>
    <name evidence="3" type="ORF">B0H67DRAFT_481070</name>
</gene>
<keyword evidence="4" id="KW-1185">Reference proteome</keyword>
<evidence type="ECO:0000259" key="2">
    <source>
        <dbReference type="Pfam" id="PF25488"/>
    </source>
</evidence>
<dbReference type="AlphaFoldDB" id="A0AA40AZM5"/>